<accession>A0A8H4T5K9</accession>
<comment type="caution">
    <text evidence="2">The sequence shown here is derived from an EMBL/GenBank/DDBJ whole genome shotgun (WGS) entry which is preliminary data.</text>
</comment>
<dbReference type="PANTHER" id="PTHR30336:SF20">
    <property type="entry name" value="DUF218 DOMAIN-CONTAINING PROTEIN"/>
    <property type="match status" value="1"/>
</dbReference>
<dbReference type="OrthoDB" id="15981at2759"/>
<feature type="compositionally biased region" description="Basic and acidic residues" evidence="1">
    <location>
        <begin position="233"/>
        <end position="244"/>
    </location>
</feature>
<dbReference type="EMBL" id="JABEXW010000905">
    <property type="protein sequence ID" value="KAF4951746.1"/>
    <property type="molecule type" value="Genomic_DNA"/>
</dbReference>
<proteinExistence type="predicted"/>
<dbReference type="InterPro" id="IPR051599">
    <property type="entry name" value="Cell_Envelope_Assoc"/>
</dbReference>
<organism evidence="2 3">
    <name type="scientific">Fusarium sarcochroum</name>
    <dbReference type="NCBI Taxonomy" id="1208366"/>
    <lineage>
        <taxon>Eukaryota</taxon>
        <taxon>Fungi</taxon>
        <taxon>Dikarya</taxon>
        <taxon>Ascomycota</taxon>
        <taxon>Pezizomycotina</taxon>
        <taxon>Sordariomycetes</taxon>
        <taxon>Hypocreomycetidae</taxon>
        <taxon>Hypocreales</taxon>
        <taxon>Nectriaceae</taxon>
        <taxon>Fusarium</taxon>
        <taxon>Fusarium lateritium species complex</taxon>
    </lineage>
</organism>
<protein>
    <submittedName>
        <fullName evidence="2">Uncharacterized protein</fullName>
    </submittedName>
</protein>
<feature type="region of interest" description="Disordered" evidence="1">
    <location>
        <begin position="225"/>
        <end position="244"/>
    </location>
</feature>
<name>A0A8H4T5K9_9HYPO</name>
<evidence type="ECO:0000313" key="3">
    <source>
        <dbReference type="Proteomes" id="UP000622797"/>
    </source>
</evidence>
<dbReference type="InterPro" id="IPR014729">
    <property type="entry name" value="Rossmann-like_a/b/a_fold"/>
</dbReference>
<dbReference type="Proteomes" id="UP000622797">
    <property type="component" value="Unassembled WGS sequence"/>
</dbReference>
<dbReference type="Gene3D" id="3.40.50.620">
    <property type="entry name" value="HUPs"/>
    <property type="match status" value="1"/>
</dbReference>
<gene>
    <name evidence="2" type="ORF">FSARC_12817</name>
</gene>
<keyword evidence="3" id="KW-1185">Reference proteome</keyword>
<evidence type="ECO:0000256" key="1">
    <source>
        <dbReference type="SAM" id="MobiDB-lite"/>
    </source>
</evidence>
<dbReference type="PANTHER" id="PTHR30336">
    <property type="entry name" value="INNER MEMBRANE PROTEIN, PROBABLE PERMEASE"/>
    <property type="match status" value="1"/>
</dbReference>
<dbReference type="GO" id="GO:0005886">
    <property type="term" value="C:plasma membrane"/>
    <property type="evidence" value="ECO:0007669"/>
    <property type="project" value="TreeGrafter"/>
</dbReference>
<dbReference type="AlphaFoldDB" id="A0A8H4T5K9"/>
<sequence length="307" mass="34009">MPSRTTETSERLSSSADIVSRFLALEQIYSAAEFDAYLQSHQQATSDALESGPQSVDVIALCASAILAIPEAVFEWAVQQCRTHSDARQRNMVLLLSGGIGPCTSFVYEAIKSSKKYGRIFEDIDGKPEGEVLRIMAERFYKLKINKSEQQQGTDQPLTEGLRILIVDRSTNCGADASETKKVLEGHDIHSPRSIVVVQDPAMISRTVASFENVYDDRETQLLSWPKRNPGRSSKESESGTLDYEKEGRKELWSMDRFLDRILGEDLRLQDGGAPGYPGFNSQLDIPSEVEVAWSTVMGKSSSTVST</sequence>
<reference evidence="2" key="1">
    <citation type="journal article" date="2020" name="BMC Genomics">
        <title>Correction to: Identification and distribution of gene clusters required for synthesis of sphingolipid metabolism inhibitors in diverse species of the filamentous fungus Fusarium.</title>
        <authorList>
            <person name="Kim H.S."/>
            <person name="Lohmar J.M."/>
            <person name="Busman M."/>
            <person name="Brown D.W."/>
            <person name="Naumann T.A."/>
            <person name="Divon H.H."/>
            <person name="Lysoe E."/>
            <person name="Uhlig S."/>
            <person name="Proctor R.H."/>
        </authorList>
    </citation>
    <scope>NUCLEOTIDE SEQUENCE</scope>
    <source>
        <strain evidence="2">NRRL 20472</strain>
    </source>
</reference>
<reference evidence="2" key="2">
    <citation type="submission" date="2020-05" db="EMBL/GenBank/DDBJ databases">
        <authorList>
            <person name="Kim H.-S."/>
            <person name="Proctor R.H."/>
            <person name="Brown D.W."/>
        </authorList>
    </citation>
    <scope>NUCLEOTIDE SEQUENCE</scope>
    <source>
        <strain evidence="2">NRRL 20472</strain>
    </source>
</reference>
<evidence type="ECO:0000313" key="2">
    <source>
        <dbReference type="EMBL" id="KAF4951746.1"/>
    </source>
</evidence>
<dbReference type="Gene3D" id="1.10.3620.10">
    <property type="entry name" value="YdcF like domain"/>
    <property type="match status" value="1"/>
</dbReference>